<feature type="transmembrane region" description="Helical" evidence="1">
    <location>
        <begin position="92"/>
        <end position="109"/>
    </location>
</feature>
<keyword evidence="1" id="KW-0812">Transmembrane</keyword>
<dbReference type="InterPro" id="IPR008407">
    <property type="entry name" value="Brnchd-chn_aa_trnsp_AzlD"/>
</dbReference>
<keyword evidence="1" id="KW-1133">Transmembrane helix</keyword>
<organism evidence="2 3">
    <name type="scientific">Orrella marina</name>
    <dbReference type="NCBI Taxonomy" id="2163011"/>
    <lineage>
        <taxon>Bacteria</taxon>
        <taxon>Pseudomonadati</taxon>
        <taxon>Pseudomonadota</taxon>
        <taxon>Betaproteobacteria</taxon>
        <taxon>Burkholderiales</taxon>
        <taxon>Alcaligenaceae</taxon>
        <taxon>Orrella</taxon>
    </lineage>
</organism>
<gene>
    <name evidence="2" type="ORF">DBV39_18315</name>
</gene>
<proteinExistence type="predicted"/>
<dbReference type="AlphaFoldDB" id="A0A2R4XNK6"/>
<keyword evidence="3" id="KW-1185">Reference proteome</keyword>
<dbReference type="Proteomes" id="UP000244571">
    <property type="component" value="Chromosome"/>
</dbReference>
<dbReference type="OrthoDB" id="8638405at2"/>
<dbReference type="KEGG" id="boz:DBV39_18315"/>
<sequence>MNDHDFYVYSAIGLLAVCTLLTRTTFMLFGHRMPLSEEVRRALRYAPAAALTAIIVPELLPWRAQSGGAVVDERLLAALVAIWLFHKTRNSLVMIAGGMVFFWILRAALQYI</sequence>
<protein>
    <recommendedName>
        <fullName evidence="4">AzlD domain-containing protein</fullName>
    </recommendedName>
</protein>
<dbReference type="EMBL" id="CP028901">
    <property type="protein sequence ID" value="AWB35371.1"/>
    <property type="molecule type" value="Genomic_DNA"/>
</dbReference>
<dbReference type="Pfam" id="PF05437">
    <property type="entry name" value="AzlD"/>
    <property type="match status" value="1"/>
</dbReference>
<name>A0A2R4XNK6_9BURK</name>
<keyword evidence="1" id="KW-0472">Membrane</keyword>
<accession>A0A2R4XNK6</accession>
<dbReference type="RefSeq" id="WP_108622827.1">
    <property type="nucleotide sequence ID" value="NZ_CP028901.1"/>
</dbReference>
<evidence type="ECO:0000313" key="3">
    <source>
        <dbReference type="Proteomes" id="UP000244571"/>
    </source>
</evidence>
<evidence type="ECO:0000256" key="1">
    <source>
        <dbReference type="SAM" id="Phobius"/>
    </source>
</evidence>
<evidence type="ECO:0000313" key="2">
    <source>
        <dbReference type="EMBL" id="AWB35371.1"/>
    </source>
</evidence>
<evidence type="ECO:0008006" key="4">
    <source>
        <dbReference type="Google" id="ProtNLM"/>
    </source>
</evidence>
<reference evidence="2 3" key="1">
    <citation type="submission" date="2018-04" db="EMBL/GenBank/DDBJ databases">
        <title>Bordetella sp. HZ20 isolated from seawater.</title>
        <authorList>
            <person name="Sun C."/>
        </authorList>
    </citation>
    <scope>NUCLEOTIDE SEQUENCE [LARGE SCALE GENOMIC DNA]</scope>
    <source>
        <strain evidence="2 3">HZ20</strain>
    </source>
</reference>
<feature type="transmembrane region" description="Helical" evidence="1">
    <location>
        <begin position="6"/>
        <end position="30"/>
    </location>
</feature>